<name>A0A845SFC8_9PROT</name>
<evidence type="ECO:0000256" key="3">
    <source>
        <dbReference type="ARBA" id="ARBA00022603"/>
    </source>
</evidence>
<keyword evidence="3 6" id="KW-0489">Methyltransferase</keyword>
<feature type="non-terminal residue" evidence="6">
    <location>
        <position position="80"/>
    </location>
</feature>
<sequence length="80" mass="9159">MNLDVEFFNKKFNVSRETIEKLNKYKDFLLKSNKSINLIGKTTENNIFKRHFADSAQIYDLIEDKSEIIDLGSGAGFPGV</sequence>
<dbReference type="PANTHER" id="PTHR31760">
    <property type="entry name" value="S-ADENOSYL-L-METHIONINE-DEPENDENT METHYLTRANSFERASES SUPERFAMILY PROTEIN"/>
    <property type="match status" value="1"/>
</dbReference>
<reference evidence="6 7" key="1">
    <citation type="submission" date="2018-10" db="EMBL/GenBank/DDBJ databases">
        <title>Iterative Subtractive Binning of Freshwater Chronoseries Metagenomes Recovers Nearly Complete Genomes from over Four Hundred Novel Species.</title>
        <authorList>
            <person name="Rodriguez-R L.M."/>
            <person name="Tsementzi D."/>
            <person name="Luo C."/>
            <person name="Konstantinidis K.T."/>
        </authorList>
    </citation>
    <scope>NUCLEOTIDE SEQUENCE [LARGE SCALE GENOMIC DNA]</scope>
    <source>
        <strain evidence="6">WB7_2B_003</strain>
    </source>
</reference>
<evidence type="ECO:0000256" key="5">
    <source>
        <dbReference type="ARBA" id="ARBA00022691"/>
    </source>
</evidence>
<dbReference type="Pfam" id="PF02527">
    <property type="entry name" value="GidB"/>
    <property type="match status" value="1"/>
</dbReference>
<keyword evidence="2" id="KW-0698">rRNA processing</keyword>
<keyword evidence="4 6" id="KW-0808">Transferase</keyword>
<protein>
    <submittedName>
        <fullName evidence="6">16S rRNA (Guanine(527)-N(7))-methyltransferase RsmG</fullName>
    </submittedName>
</protein>
<dbReference type="EMBL" id="RGGN01000175">
    <property type="protein sequence ID" value="NCU63235.1"/>
    <property type="molecule type" value="Genomic_DNA"/>
</dbReference>
<evidence type="ECO:0000313" key="6">
    <source>
        <dbReference type="EMBL" id="NCU63235.1"/>
    </source>
</evidence>
<dbReference type="SUPFAM" id="SSF53335">
    <property type="entry name" value="S-adenosyl-L-methionine-dependent methyltransferases"/>
    <property type="match status" value="1"/>
</dbReference>
<keyword evidence="1" id="KW-0963">Cytoplasm</keyword>
<accession>A0A845SFC8</accession>
<evidence type="ECO:0000256" key="1">
    <source>
        <dbReference type="ARBA" id="ARBA00022490"/>
    </source>
</evidence>
<dbReference type="PANTHER" id="PTHR31760:SF0">
    <property type="entry name" value="S-ADENOSYL-L-METHIONINE-DEPENDENT METHYLTRANSFERASES SUPERFAMILY PROTEIN"/>
    <property type="match status" value="1"/>
</dbReference>
<proteinExistence type="predicted"/>
<dbReference type="InterPro" id="IPR003682">
    <property type="entry name" value="rRNA_ssu_MeTfrase_G"/>
</dbReference>
<dbReference type="AlphaFoldDB" id="A0A845SFC8"/>
<gene>
    <name evidence="6" type="ORF">EBV78_04085</name>
</gene>
<dbReference type="Gene3D" id="3.40.50.150">
    <property type="entry name" value="Vaccinia Virus protein VP39"/>
    <property type="match status" value="1"/>
</dbReference>
<comment type="caution">
    <text evidence="6">The sequence shown here is derived from an EMBL/GenBank/DDBJ whole genome shotgun (WGS) entry which is preliminary data.</text>
</comment>
<dbReference type="GO" id="GO:0005829">
    <property type="term" value="C:cytosol"/>
    <property type="evidence" value="ECO:0007669"/>
    <property type="project" value="TreeGrafter"/>
</dbReference>
<dbReference type="Proteomes" id="UP000572953">
    <property type="component" value="Unassembled WGS sequence"/>
</dbReference>
<organism evidence="6 7">
    <name type="scientific">Candidatus Fonsibacter lacus</name>
    <dbReference type="NCBI Taxonomy" id="2576439"/>
    <lineage>
        <taxon>Bacteria</taxon>
        <taxon>Pseudomonadati</taxon>
        <taxon>Pseudomonadota</taxon>
        <taxon>Alphaproteobacteria</taxon>
        <taxon>Candidatus Pelagibacterales</taxon>
        <taxon>Candidatus Pelagibacterales incertae sedis</taxon>
        <taxon>Candidatus Fonsibacter</taxon>
    </lineage>
</organism>
<evidence type="ECO:0000256" key="2">
    <source>
        <dbReference type="ARBA" id="ARBA00022552"/>
    </source>
</evidence>
<keyword evidence="5" id="KW-0949">S-adenosyl-L-methionine</keyword>
<evidence type="ECO:0000313" key="7">
    <source>
        <dbReference type="Proteomes" id="UP000572953"/>
    </source>
</evidence>
<dbReference type="GO" id="GO:0070043">
    <property type="term" value="F:rRNA (guanine-N7-)-methyltransferase activity"/>
    <property type="evidence" value="ECO:0007669"/>
    <property type="project" value="TreeGrafter"/>
</dbReference>
<evidence type="ECO:0000256" key="4">
    <source>
        <dbReference type="ARBA" id="ARBA00022679"/>
    </source>
</evidence>
<dbReference type="InterPro" id="IPR029063">
    <property type="entry name" value="SAM-dependent_MTases_sf"/>
</dbReference>